<comment type="catalytic activity">
    <reaction evidence="13 15">
        <text>2 nitric oxide + NADH + 2 O2 = 2 nitrate + NAD(+) + H(+)</text>
        <dbReference type="Rhea" id="RHEA:19469"/>
        <dbReference type="ChEBI" id="CHEBI:15378"/>
        <dbReference type="ChEBI" id="CHEBI:15379"/>
        <dbReference type="ChEBI" id="CHEBI:16480"/>
        <dbReference type="ChEBI" id="CHEBI:17632"/>
        <dbReference type="ChEBI" id="CHEBI:57540"/>
        <dbReference type="ChEBI" id="CHEBI:57945"/>
        <dbReference type="EC" id="1.14.12.17"/>
    </reaction>
</comment>
<evidence type="ECO:0000256" key="4">
    <source>
        <dbReference type="ARBA" id="ARBA00022617"/>
    </source>
</evidence>
<dbReference type="EC" id="1.14.12.17" evidence="15"/>
<dbReference type="PROSITE" id="PS01033">
    <property type="entry name" value="GLOBIN"/>
    <property type="match status" value="1"/>
</dbReference>
<dbReference type="Gene3D" id="1.10.490.10">
    <property type="entry name" value="Globins"/>
    <property type="match status" value="1"/>
</dbReference>
<dbReference type="InterPro" id="IPR017938">
    <property type="entry name" value="Riboflavin_synthase-like_b-brl"/>
</dbReference>
<evidence type="ECO:0000256" key="7">
    <source>
        <dbReference type="ARBA" id="ARBA00022723"/>
    </source>
</evidence>
<evidence type="ECO:0000256" key="11">
    <source>
        <dbReference type="ARBA" id="ARBA00023004"/>
    </source>
</evidence>
<evidence type="ECO:0000259" key="17">
    <source>
        <dbReference type="PROSITE" id="PS51384"/>
    </source>
</evidence>
<dbReference type="InterPro" id="IPR009050">
    <property type="entry name" value="Globin-like_sf"/>
</dbReference>
<dbReference type="InterPro" id="IPR017927">
    <property type="entry name" value="FAD-bd_FR_type"/>
</dbReference>
<keyword evidence="6 15" id="KW-0285">Flavoprotein</keyword>
<keyword evidence="8 15" id="KW-0274">FAD</keyword>
<dbReference type="InterPro" id="IPR012292">
    <property type="entry name" value="Globin/Proto"/>
</dbReference>
<evidence type="ECO:0000256" key="3">
    <source>
        <dbReference type="ARBA" id="ARBA00022448"/>
    </source>
</evidence>
<dbReference type="Gene3D" id="2.40.30.10">
    <property type="entry name" value="Translation factors"/>
    <property type="match status" value="1"/>
</dbReference>
<feature type="site" description="Influences the redox potential of the prosthetic heme and FAD groups" evidence="15">
    <location>
        <position position="83"/>
    </location>
</feature>
<keyword evidence="9 15" id="KW-0521">NADP</keyword>
<evidence type="ECO:0000256" key="9">
    <source>
        <dbReference type="ARBA" id="ARBA00022857"/>
    </source>
</evidence>
<evidence type="ECO:0000256" key="10">
    <source>
        <dbReference type="ARBA" id="ARBA00023002"/>
    </source>
</evidence>
<feature type="site" description="Influences the redox potential of the prosthetic heme and FAD groups" evidence="15">
    <location>
        <position position="395"/>
    </location>
</feature>
<comment type="domain">
    <text evidence="15">Consists of two distinct domains; an N-terminal heme-containing oxygen-binding domain and a C-terminal reductase domain with binding sites for FAD and NAD(P)H.</text>
</comment>
<dbReference type="PROSITE" id="PS51384">
    <property type="entry name" value="FAD_FR"/>
    <property type="match status" value="1"/>
</dbReference>
<dbReference type="SUPFAM" id="SSF46458">
    <property type="entry name" value="Globin-like"/>
    <property type="match status" value="1"/>
</dbReference>
<dbReference type="InterPro" id="IPR039261">
    <property type="entry name" value="FNR_nucleotide-bd"/>
</dbReference>
<dbReference type="PANTHER" id="PTHR43396:SF3">
    <property type="entry name" value="FLAVOHEMOPROTEIN"/>
    <property type="match status" value="1"/>
</dbReference>
<accession>A0ABV8JCH9</accession>
<keyword evidence="10 15" id="KW-0560">Oxidoreductase</keyword>
<feature type="domain" description="FAD-binding FR-type" evidence="17">
    <location>
        <begin position="151"/>
        <end position="262"/>
    </location>
</feature>
<comment type="similarity">
    <text evidence="1 15">In the C-terminal section; belongs to the flavoprotein pyridine nucleotide cytochrome reductase family.</text>
</comment>
<evidence type="ECO:0000313" key="18">
    <source>
        <dbReference type="EMBL" id="MFC4076190.1"/>
    </source>
</evidence>
<protein>
    <recommendedName>
        <fullName evidence="15">Flavohemoprotein</fullName>
    </recommendedName>
    <alternativeName>
        <fullName evidence="15">Flavohemoglobin</fullName>
    </alternativeName>
    <alternativeName>
        <fullName evidence="15">Hemoglobin-like protein</fullName>
    </alternativeName>
    <alternativeName>
        <fullName evidence="15">Nitric oxide dioxygenase</fullName>
        <shortName evidence="15">NO oxygenase</shortName>
        <shortName evidence="15">NOD</shortName>
        <ecNumber evidence="15">1.14.12.17</ecNumber>
    </alternativeName>
</protein>
<dbReference type="CDD" id="cd06184">
    <property type="entry name" value="flavohem_like_fad_nad_binding"/>
    <property type="match status" value="1"/>
</dbReference>
<name>A0ABV8JCH9_9BACL</name>
<evidence type="ECO:0000256" key="6">
    <source>
        <dbReference type="ARBA" id="ARBA00022630"/>
    </source>
</evidence>
<dbReference type="InterPro" id="IPR023950">
    <property type="entry name" value="Hmp"/>
</dbReference>
<dbReference type="CDD" id="cd14777">
    <property type="entry name" value="Yhb1-globin-like"/>
    <property type="match status" value="1"/>
</dbReference>
<dbReference type="EMBL" id="JBHSAP010000007">
    <property type="protein sequence ID" value="MFC4076190.1"/>
    <property type="molecule type" value="Genomic_DNA"/>
</dbReference>
<feature type="active site" description="Charge relay system" evidence="15">
    <location>
        <position position="94"/>
    </location>
</feature>
<comment type="cofactor">
    <cofactor evidence="15">
        <name>heme b</name>
        <dbReference type="ChEBI" id="CHEBI:60344"/>
    </cofactor>
    <text evidence="15">Binds 1 heme b (iron(II)-protoporphyrin IX) group per subunit.</text>
</comment>
<keyword evidence="4 15" id="KW-0349">Heme</keyword>
<dbReference type="InterPro" id="IPR000971">
    <property type="entry name" value="Globin"/>
</dbReference>
<evidence type="ECO:0000256" key="2">
    <source>
        <dbReference type="ARBA" id="ARBA00008414"/>
    </source>
</evidence>
<gene>
    <name evidence="18" type="primary">hmpA</name>
    <name evidence="15" type="synonym">hmp</name>
    <name evidence="18" type="ORF">ACFOUO_05130</name>
</gene>
<comment type="caution">
    <text evidence="15">Lacks conserved residue(s) required for the propagation of feature annotation.</text>
</comment>
<dbReference type="Gene3D" id="3.40.50.80">
    <property type="entry name" value="Nucleotide-binding domain of ferredoxin-NADP reductase (FNR) module"/>
    <property type="match status" value="1"/>
</dbReference>
<keyword evidence="5 15" id="KW-0561">Oxygen transport</keyword>
<evidence type="ECO:0000256" key="1">
    <source>
        <dbReference type="ARBA" id="ARBA00006401"/>
    </source>
</evidence>
<dbReference type="RefSeq" id="WP_380702816.1">
    <property type="nucleotide sequence ID" value="NZ_JBHSAP010000007.1"/>
</dbReference>
<evidence type="ECO:0000256" key="8">
    <source>
        <dbReference type="ARBA" id="ARBA00022827"/>
    </source>
</evidence>
<keyword evidence="15" id="KW-0216">Detoxification</keyword>
<feature type="binding site" evidence="15">
    <location>
        <position position="189"/>
    </location>
    <ligand>
        <name>FAD</name>
        <dbReference type="ChEBI" id="CHEBI:57692"/>
    </ligand>
</feature>
<comment type="caution">
    <text evidence="18">The sequence shown here is derived from an EMBL/GenBank/DDBJ whole genome shotgun (WGS) entry which is preliminary data.</text>
</comment>
<dbReference type="InterPro" id="IPR008333">
    <property type="entry name" value="Cbr1-like_FAD-bd_dom"/>
</dbReference>
<reference evidence="19" key="1">
    <citation type="journal article" date="2019" name="Int. J. Syst. Evol. Microbiol.">
        <title>The Global Catalogue of Microorganisms (GCM) 10K type strain sequencing project: providing services to taxonomists for standard genome sequencing and annotation.</title>
        <authorList>
            <consortium name="The Broad Institute Genomics Platform"/>
            <consortium name="The Broad Institute Genome Sequencing Center for Infectious Disease"/>
            <person name="Wu L."/>
            <person name="Ma J."/>
        </authorList>
    </citation>
    <scope>NUCLEOTIDE SEQUENCE [LARGE SCALE GENOMIC DNA]</scope>
    <source>
        <strain evidence="19">IBRC-M 10813</strain>
    </source>
</reference>
<dbReference type="Pfam" id="PF00970">
    <property type="entry name" value="FAD_binding_6"/>
    <property type="match status" value="1"/>
</dbReference>
<comment type="catalytic activity">
    <reaction evidence="14 15">
        <text>2 nitric oxide + NADPH + 2 O2 = 2 nitrate + NADP(+) + H(+)</text>
        <dbReference type="Rhea" id="RHEA:19465"/>
        <dbReference type="ChEBI" id="CHEBI:15378"/>
        <dbReference type="ChEBI" id="CHEBI:15379"/>
        <dbReference type="ChEBI" id="CHEBI:16480"/>
        <dbReference type="ChEBI" id="CHEBI:17632"/>
        <dbReference type="ChEBI" id="CHEBI:57783"/>
        <dbReference type="ChEBI" id="CHEBI:58349"/>
        <dbReference type="EC" id="1.14.12.17"/>
    </reaction>
</comment>
<keyword evidence="7 15" id="KW-0479">Metal-binding</keyword>
<proteinExistence type="inferred from homology"/>
<evidence type="ECO:0000256" key="13">
    <source>
        <dbReference type="ARBA" id="ARBA00048649"/>
    </source>
</evidence>
<dbReference type="InterPro" id="IPR001433">
    <property type="entry name" value="OxRdtase_FAD/NAD-bd"/>
</dbReference>
<evidence type="ECO:0000256" key="14">
    <source>
        <dbReference type="ARBA" id="ARBA00049433"/>
    </source>
</evidence>
<feature type="binding site" evidence="15">
    <location>
        <begin position="275"/>
        <end position="280"/>
    </location>
    <ligand>
        <name>NADP(+)</name>
        <dbReference type="ChEBI" id="CHEBI:58349"/>
    </ligand>
</feature>
<keyword evidence="11 15" id="KW-0408">Iron</keyword>
<comment type="cofactor">
    <cofactor evidence="15">
        <name>FAD</name>
        <dbReference type="ChEBI" id="CHEBI:57692"/>
    </cofactor>
    <text evidence="15">Binds 1 FAD per subunit.</text>
</comment>
<dbReference type="SUPFAM" id="SSF52343">
    <property type="entry name" value="Ferredoxin reductase-like, C-terminal NADP-linked domain"/>
    <property type="match status" value="1"/>
</dbReference>
<keyword evidence="3 15" id="KW-0813">Transport</keyword>
<comment type="similarity">
    <text evidence="2 15">Belongs to the globin family. Two-domain flavohemoproteins subfamily.</text>
</comment>
<dbReference type="PANTHER" id="PTHR43396">
    <property type="entry name" value="FLAVOHEMOPROTEIN"/>
    <property type="match status" value="1"/>
</dbReference>
<feature type="region of interest" description="Reductase" evidence="15">
    <location>
        <begin position="148"/>
        <end position="417"/>
    </location>
</feature>
<dbReference type="Pfam" id="PF00175">
    <property type="entry name" value="NAD_binding_1"/>
    <property type="match status" value="1"/>
</dbReference>
<evidence type="ECO:0000313" key="19">
    <source>
        <dbReference type="Proteomes" id="UP001595843"/>
    </source>
</evidence>
<dbReference type="Proteomes" id="UP001595843">
    <property type="component" value="Unassembled WGS sequence"/>
</dbReference>
<organism evidence="18 19">
    <name type="scientific">Salinithrix halophila</name>
    <dbReference type="NCBI Taxonomy" id="1485204"/>
    <lineage>
        <taxon>Bacteria</taxon>
        <taxon>Bacillati</taxon>
        <taxon>Bacillota</taxon>
        <taxon>Bacilli</taxon>
        <taxon>Bacillales</taxon>
        <taxon>Thermoactinomycetaceae</taxon>
        <taxon>Salinithrix</taxon>
    </lineage>
</organism>
<evidence type="ECO:0000256" key="5">
    <source>
        <dbReference type="ARBA" id="ARBA00022621"/>
    </source>
</evidence>
<sequence length="417" mass="46914">MDAKTIEIVKRTAPVLKENGKAITSCFYQRMFSRHPELHHLFNRSNQRQGKQQQALANAVYAAAAHIDRLEAILPAVEPIAHKHRALGVKPEQYPIVGENLLAAIREVLGENATEEVLEAWGEAYKEIARVFIRVEEGMYREAVELPGGWADFRPFRVTRKVKESEIITSFYLKAVDGGPLPAYLPGQYITVRMNIPGETYTFHRHYSLSDAPRTDEWRITVKREEGSEKHPPGVVSNYLHDYVEEGDNLHLSAPAGSFVLDMETDRPLVFLSGGVGLTPLLSMATHLVQTGSRREITWIHAAKNGRVHAMRKPIERLAQEHAAFRSFVLYESPTEEDRITGAFDKEGRIDGPLLEQILPRKEADCYLCGPLPFMKVVFGVLKEQGVDEGRIHYEMFGPSHSLDDTKNVGGSLQPTL</sequence>
<comment type="function">
    <text evidence="15">Is involved in NO detoxification in an aerobic process, termed nitric oxide dioxygenase (NOD) reaction that utilizes O(2) and NAD(P)H to convert NO to nitrate, which protects the bacterium from various noxious nitrogen compounds. Therefore, plays a central role in the inducible response to nitrosative stress.</text>
</comment>
<evidence type="ECO:0000256" key="12">
    <source>
        <dbReference type="ARBA" id="ARBA00023027"/>
    </source>
</evidence>
<feature type="active site" description="Charge relay system" evidence="15">
    <location>
        <position position="136"/>
    </location>
</feature>
<dbReference type="SUPFAM" id="SSF63380">
    <property type="entry name" value="Riboflavin synthase domain-like"/>
    <property type="match status" value="1"/>
</dbReference>
<dbReference type="GO" id="GO:0008941">
    <property type="term" value="F:nitric oxide dioxygenase NAD(P)H activity"/>
    <property type="evidence" value="ECO:0007669"/>
    <property type="project" value="UniProtKB-EC"/>
</dbReference>
<keyword evidence="19" id="KW-1185">Reference proteome</keyword>
<dbReference type="HAMAP" id="MF_01252">
    <property type="entry name" value="Hmp"/>
    <property type="match status" value="1"/>
</dbReference>
<feature type="binding site" description="proximal binding residue" evidence="15">
    <location>
        <position position="84"/>
    </location>
    <ligand>
        <name>heme b</name>
        <dbReference type="ChEBI" id="CHEBI:60344"/>
    </ligand>
    <ligandPart>
        <name>Fe</name>
        <dbReference type="ChEBI" id="CHEBI:18248"/>
    </ligandPart>
</feature>
<dbReference type="NCBIfam" id="NF009805">
    <property type="entry name" value="PRK13289.1"/>
    <property type="match status" value="1"/>
</dbReference>
<feature type="site" description="Involved in heme-bound ligand stabilization and O-O bond activation" evidence="15">
    <location>
        <position position="28"/>
    </location>
</feature>
<evidence type="ECO:0000259" key="16">
    <source>
        <dbReference type="PROSITE" id="PS01033"/>
    </source>
</evidence>
<keyword evidence="12 15" id="KW-0520">NAD</keyword>
<evidence type="ECO:0000256" key="15">
    <source>
        <dbReference type="HAMAP-Rule" id="MF_01252"/>
    </source>
</evidence>
<dbReference type="Pfam" id="PF00042">
    <property type="entry name" value="Globin"/>
    <property type="match status" value="1"/>
</dbReference>
<feature type="domain" description="Globin" evidence="16">
    <location>
        <begin position="1"/>
        <end position="137"/>
    </location>
</feature>